<sequence>MHEISELRQMVMTTDELLGRGISSQSLSRSVASGELVRLRPGFYVEGTAKELPRESRHLLAVLAADAALDSPVFSHSSAALVHGLPGWGLPLRRVTTSAPGDNGRSRTSRLVTHHTGRLDDEGVTRIDGLHVTTAPRTLVDVALSTGRDAAVSVADAAGHRGLVTDPDVDLALQQASGRIGGQESSAGVEPGRQSE</sequence>
<proteinExistence type="predicted"/>
<dbReference type="EMBL" id="FXTG01000009">
    <property type="protein sequence ID" value="SMO86291.1"/>
    <property type="molecule type" value="Genomic_DNA"/>
</dbReference>
<accession>A0ABY1N3X0</accession>
<name>A0ABY1N3X0_9ACTN</name>
<keyword evidence="4" id="KW-1185">Reference proteome</keyword>
<dbReference type="InterPro" id="IPR025159">
    <property type="entry name" value="AbiEi_N"/>
</dbReference>
<feature type="region of interest" description="Disordered" evidence="1">
    <location>
        <begin position="177"/>
        <end position="196"/>
    </location>
</feature>
<organism evidence="3 4">
    <name type="scientific">Dietzia kunjamensis subsp. schimae</name>
    <dbReference type="NCBI Taxonomy" id="498198"/>
    <lineage>
        <taxon>Bacteria</taxon>
        <taxon>Bacillati</taxon>
        <taxon>Actinomycetota</taxon>
        <taxon>Actinomycetes</taxon>
        <taxon>Mycobacteriales</taxon>
        <taxon>Dietziaceae</taxon>
        <taxon>Dietzia</taxon>
    </lineage>
</organism>
<evidence type="ECO:0000313" key="4">
    <source>
        <dbReference type="Proteomes" id="UP000315460"/>
    </source>
</evidence>
<dbReference type="Proteomes" id="UP000315460">
    <property type="component" value="Unassembled WGS sequence"/>
</dbReference>
<evidence type="ECO:0000259" key="2">
    <source>
        <dbReference type="Pfam" id="PF13338"/>
    </source>
</evidence>
<dbReference type="RefSeq" id="WP_244294382.1">
    <property type="nucleotide sequence ID" value="NZ_BAAAQH010000012.1"/>
</dbReference>
<evidence type="ECO:0000256" key="1">
    <source>
        <dbReference type="SAM" id="MobiDB-lite"/>
    </source>
</evidence>
<feature type="domain" description="AbiEi antitoxin N-terminal" evidence="2">
    <location>
        <begin position="11"/>
        <end position="45"/>
    </location>
</feature>
<feature type="region of interest" description="Disordered" evidence="1">
    <location>
        <begin position="97"/>
        <end position="117"/>
    </location>
</feature>
<reference evidence="3 4" key="1">
    <citation type="submission" date="2017-05" db="EMBL/GenBank/DDBJ databases">
        <authorList>
            <person name="Varghese N."/>
            <person name="Submissions S."/>
        </authorList>
    </citation>
    <scope>NUCLEOTIDE SEQUENCE [LARGE SCALE GENOMIC DNA]</scope>
    <source>
        <strain evidence="3 4">DSM 45139</strain>
    </source>
</reference>
<protein>
    <submittedName>
        <fullName evidence="3">Transcriptional regulator, AbiEi antitoxin, Type IV TA system</fullName>
    </submittedName>
</protein>
<evidence type="ECO:0000313" key="3">
    <source>
        <dbReference type="EMBL" id="SMO86291.1"/>
    </source>
</evidence>
<comment type="caution">
    <text evidence="3">The sequence shown here is derived from an EMBL/GenBank/DDBJ whole genome shotgun (WGS) entry which is preliminary data.</text>
</comment>
<gene>
    <name evidence="3" type="ORF">SAMN06265174_10969</name>
</gene>
<dbReference type="Pfam" id="PF13338">
    <property type="entry name" value="AbiEi_4"/>
    <property type="match status" value="1"/>
</dbReference>